<reference evidence="1 2" key="1">
    <citation type="submission" date="2013-02" db="EMBL/GenBank/DDBJ databases">
        <title>The Genome Sequence of Acinetobacter sp. ANC 3994.</title>
        <authorList>
            <consortium name="The Broad Institute Genome Sequencing Platform"/>
            <consortium name="The Broad Institute Genome Sequencing Center for Infectious Disease"/>
            <person name="Cerqueira G."/>
            <person name="Feldgarden M."/>
            <person name="Courvalin P."/>
            <person name="Perichon B."/>
            <person name="Grillot-Courvalin C."/>
            <person name="Clermont D."/>
            <person name="Rocha E."/>
            <person name="Yoon E.-J."/>
            <person name="Nemec A."/>
            <person name="Walker B."/>
            <person name="Young S.K."/>
            <person name="Zeng Q."/>
            <person name="Gargeya S."/>
            <person name="Fitzgerald M."/>
            <person name="Haas B."/>
            <person name="Abouelleil A."/>
            <person name="Alvarado L."/>
            <person name="Arachchi H.M."/>
            <person name="Berlin A.M."/>
            <person name="Chapman S.B."/>
            <person name="Dewar J."/>
            <person name="Goldberg J."/>
            <person name="Griggs A."/>
            <person name="Gujja S."/>
            <person name="Hansen M."/>
            <person name="Howarth C."/>
            <person name="Imamovic A."/>
            <person name="Larimer J."/>
            <person name="McCowan C."/>
            <person name="Murphy C."/>
            <person name="Neiman D."/>
            <person name="Pearson M."/>
            <person name="Priest M."/>
            <person name="Roberts A."/>
            <person name="Saif S."/>
            <person name="Shea T."/>
            <person name="Sisk P."/>
            <person name="Sykes S."/>
            <person name="Wortman J."/>
            <person name="Nusbaum C."/>
            <person name="Birren B."/>
        </authorList>
    </citation>
    <scope>NUCLEOTIDE SEQUENCE [LARGE SCALE GENOMIC DNA]</scope>
    <source>
        <strain evidence="1 2">ANC 3994</strain>
    </source>
</reference>
<dbReference type="OrthoDB" id="5690973at2"/>
<dbReference type="EMBL" id="APOH01000016">
    <property type="protein sequence ID" value="ENU18962.1"/>
    <property type="molecule type" value="Genomic_DNA"/>
</dbReference>
<dbReference type="AlphaFoldDB" id="N8QAL9"/>
<gene>
    <name evidence="1" type="ORF">F994_02646</name>
</gene>
<name>N8QAL9_9GAMM</name>
<dbReference type="RefSeq" id="WP_004649199.1">
    <property type="nucleotide sequence ID" value="NZ_KB849164.1"/>
</dbReference>
<accession>N8QAL9</accession>
<comment type="caution">
    <text evidence="1">The sequence shown here is derived from an EMBL/GenBank/DDBJ whole genome shotgun (WGS) entry which is preliminary data.</text>
</comment>
<evidence type="ECO:0000313" key="1">
    <source>
        <dbReference type="EMBL" id="ENU18962.1"/>
    </source>
</evidence>
<dbReference type="HOGENOM" id="CLU_1363746_0_0_6"/>
<organism evidence="1 2">
    <name type="scientific">Acinetobacter bohemicus ANC 3994</name>
    <dbReference type="NCBI Taxonomy" id="1217715"/>
    <lineage>
        <taxon>Bacteria</taxon>
        <taxon>Pseudomonadati</taxon>
        <taxon>Pseudomonadota</taxon>
        <taxon>Gammaproteobacteria</taxon>
        <taxon>Moraxellales</taxon>
        <taxon>Moraxellaceae</taxon>
        <taxon>Acinetobacter</taxon>
    </lineage>
</organism>
<protein>
    <submittedName>
        <fullName evidence="1">Uncharacterized protein</fullName>
    </submittedName>
</protein>
<evidence type="ECO:0000313" key="2">
    <source>
        <dbReference type="Proteomes" id="UP000013086"/>
    </source>
</evidence>
<dbReference type="PATRIC" id="fig|1217715.3.peg.2586"/>
<dbReference type="Proteomes" id="UP000013086">
    <property type="component" value="Unassembled WGS sequence"/>
</dbReference>
<proteinExistence type="predicted"/>
<sequence length="200" mass="24063">MNDDYLLDSCQIYSNFFTIEGQIIIIPELWKAIEWNDIFFEKHIKDYVIDPLDSSGYASENLQLVSIDFFRELKKINYYAVFTALPRNEILKLPYDSYVENSFLYKNIIENIVFVGWYPISYTGSAFMDGYYPFQIETNNNVKTILYDENKYMLNKFFLIKSLEYCEKICLINNDFNENQEFWFPIKIFVDKYTFEKINI</sequence>